<dbReference type="RefSeq" id="WP_058280825.1">
    <property type="nucleotide sequence ID" value="NZ_CYUD01000003.1"/>
</dbReference>
<sequence>MKIVSGGQTGVDMAALEFARQNGLPYGGWVPKGRMNEDGRIPSQFKSLTETASEDVAERTRCNVLSSDATLIFVDGSFSPGTQQTIVFANEAERPHLVIDVRMGIATSSARTREWLKANPVSVLNIAGPRASEAPQIGAQVREILDRNLDLIRA</sequence>
<keyword evidence="2" id="KW-1185">Reference proteome</keyword>
<gene>
    <name evidence="1" type="ORF">RUE5091_01055</name>
</gene>
<dbReference type="Proteomes" id="UP000051260">
    <property type="component" value="Unassembled WGS sequence"/>
</dbReference>
<dbReference type="SUPFAM" id="SSF102405">
    <property type="entry name" value="MCP/YpsA-like"/>
    <property type="match status" value="1"/>
</dbReference>
<name>A0A0P1IFR9_9RHOB</name>
<dbReference type="Pfam" id="PF12694">
    <property type="entry name" value="cpYpsA"/>
    <property type="match status" value="1"/>
</dbReference>
<proteinExistence type="predicted"/>
<dbReference type="AlphaFoldDB" id="A0A0P1IFR9"/>
<accession>A0A0P1IFR9</accession>
<evidence type="ECO:0000313" key="1">
    <source>
        <dbReference type="EMBL" id="CUJ91067.1"/>
    </source>
</evidence>
<protein>
    <submittedName>
        <fullName evidence="1">Putative molybdenum carrier</fullName>
    </submittedName>
</protein>
<evidence type="ECO:0000313" key="2">
    <source>
        <dbReference type="Proteomes" id="UP000051260"/>
    </source>
</evidence>
<dbReference type="STRING" id="1715692.RUE5091_01055"/>
<dbReference type="InterPro" id="IPR024755">
    <property type="entry name" value="cpYpsA"/>
</dbReference>
<dbReference type="EMBL" id="CYUD01000003">
    <property type="protein sequence ID" value="CUJ91067.1"/>
    <property type="molecule type" value="Genomic_DNA"/>
</dbReference>
<dbReference type="Gene3D" id="3.40.50.450">
    <property type="match status" value="1"/>
</dbReference>
<organism evidence="1 2">
    <name type="scientific">Ruegeria denitrificans</name>
    <dbReference type="NCBI Taxonomy" id="1715692"/>
    <lineage>
        <taxon>Bacteria</taxon>
        <taxon>Pseudomonadati</taxon>
        <taxon>Pseudomonadota</taxon>
        <taxon>Alphaproteobacteria</taxon>
        <taxon>Rhodobacterales</taxon>
        <taxon>Roseobacteraceae</taxon>
        <taxon>Ruegeria</taxon>
    </lineage>
</organism>
<reference evidence="2" key="1">
    <citation type="submission" date="2015-09" db="EMBL/GenBank/DDBJ databases">
        <authorList>
            <person name="Rodrigo-Torres L."/>
            <person name="Arahal D.R."/>
        </authorList>
    </citation>
    <scope>NUCLEOTIDE SEQUENCE [LARGE SCALE GENOMIC DNA]</scope>
    <source>
        <strain evidence="2">CECT 5091</strain>
    </source>
</reference>